<dbReference type="NCBIfam" id="TIGR04370">
    <property type="entry name" value="glyco_rpt_poly"/>
    <property type="match status" value="1"/>
</dbReference>
<sequence length="400" mass="46235">MNTKWLTNPFFVYILSFLLVFLVYTLGWSDQYPPLDLSIKVFLFSTFVISFFLAFALEKARKNVFQPIAVQKHKMLIVGLIYFGYVLEFAYSGGVPLLQTIAGGYNYKDFKGIPTFHVILSTFNIFYSVYIFHQYQSAVKGKKLLLFWLITSILPHLLVLNRGAIMITLASWFFIYLMKMKHIKLKRIIVIPLALMGVIYLFGVIGNMRYSVSQEDKKFILRIGGASEAFIDGNVPAEYYWGYLYIATPIGNFQNIVTKQESKFDAGKLPFYMFSEPLPDFLSKKILAVLGIEEPVEDASNYLVIESLNAPTVYFRSYFLLGWIGAWLMYLHSAIIMLFYPFILKKSSRYYLTGWACLVTLVFLNIFSNMWYASGTILIWPLLLSIFENIRLKKNEATRT</sequence>
<dbReference type="EMBL" id="RIAR02000001">
    <property type="protein sequence ID" value="NSL89788.1"/>
    <property type="molecule type" value="Genomic_DNA"/>
</dbReference>
<dbReference type="Proteomes" id="UP000281028">
    <property type="component" value="Unassembled WGS sequence"/>
</dbReference>
<keyword evidence="2" id="KW-1185">Reference proteome</keyword>
<gene>
    <name evidence="1" type="ORF">ECE50_023295</name>
</gene>
<reference evidence="1" key="1">
    <citation type="submission" date="2020-05" db="EMBL/GenBank/DDBJ databases">
        <title>Chitinophaga laudate sp. nov., isolated from a tropical peat swamp.</title>
        <authorList>
            <person name="Goh C.B.S."/>
            <person name="Lee M.S."/>
            <person name="Parimannan S."/>
            <person name="Pasbakhsh P."/>
            <person name="Yule C.M."/>
            <person name="Rajandas H."/>
            <person name="Loke S."/>
            <person name="Croft L."/>
            <person name="Tan J.B.L."/>
        </authorList>
    </citation>
    <scope>NUCLEOTIDE SEQUENCE</scope>
    <source>
        <strain evidence="1">Mgbs1</strain>
    </source>
</reference>
<dbReference type="OrthoDB" id="6870757at2"/>
<organism evidence="1 2">
    <name type="scientific">Chitinophaga solisilvae</name>
    <dbReference type="NCBI Taxonomy" id="1233460"/>
    <lineage>
        <taxon>Bacteria</taxon>
        <taxon>Pseudomonadati</taxon>
        <taxon>Bacteroidota</taxon>
        <taxon>Chitinophagia</taxon>
        <taxon>Chitinophagales</taxon>
        <taxon>Chitinophagaceae</taxon>
        <taxon>Chitinophaga</taxon>
    </lineage>
</organism>
<protein>
    <submittedName>
        <fullName evidence="1">Oligosaccharide repeat unit polymerase</fullName>
    </submittedName>
</protein>
<evidence type="ECO:0000313" key="2">
    <source>
        <dbReference type="Proteomes" id="UP000281028"/>
    </source>
</evidence>
<accession>A0A3S1DLD0</accession>
<proteinExistence type="predicted"/>
<evidence type="ECO:0000313" key="1">
    <source>
        <dbReference type="EMBL" id="NSL89788.1"/>
    </source>
</evidence>
<comment type="caution">
    <text evidence="1">The sequence shown here is derived from an EMBL/GenBank/DDBJ whole genome shotgun (WGS) entry which is preliminary data.</text>
</comment>
<dbReference type="AlphaFoldDB" id="A0A3S1DLD0"/>
<name>A0A3S1DLD0_9BACT</name>